<evidence type="ECO:0000313" key="6">
    <source>
        <dbReference type="Proteomes" id="UP001295423"/>
    </source>
</evidence>
<dbReference type="InterPro" id="IPR000571">
    <property type="entry name" value="Znf_CCCH"/>
</dbReference>
<accession>A0AAD2FRE4</accession>
<feature type="coiled-coil region" evidence="2">
    <location>
        <begin position="669"/>
        <end position="724"/>
    </location>
</feature>
<dbReference type="InterPro" id="IPR035979">
    <property type="entry name" value="RBD_domain_sf"/>
</dbReference>
<dbReference type="InterPro" id="IPR012677">
    <property type="entry name" value="Nucleotide-bd_a/b_plait_sf"/>
</dbReference>
<dbReference type="PROSITE" id="PS50103">
    <property type="entry name" value="ZF_C3H1"/>
    <property type="match status" value="1"/>
</dbReference>
<keyword evidence="2" id="KW-0175">Coiled coil</keyword>
<feature type="zinc finger region" description="C3H1-type" evidence="1">
    <location>
        <begin position="425"/>
        <end position="452"/>
    </location>
</feature>
<dbReference type="GO" id="GO:0003676">
    <property type="term" value="F:nucleic acid binding"/>
    <property type="evidence" value="ECO:0007669"/>
    <property type="project" value="InterPro"/>
</dbReference>
<evidence type="ECO:0000313" key="5">
    <source>
        <dbReference type="EMBL" id="CAJ1950001.1"/>
    </source>
</evidence>
<protein>
    <recommendedName>
        <fullName evidence="4">C3H1-type domain-containing protein</fullName>
    </recommendedName>
</protein>
<feature type="region of interest" description="Disordered" evidence="3">
    <location>
        <begin position="564"/>
        <end position="658"/>
    </location>
</feature>
<organism evidence="5 6">
    <name type="scientific">Cylindrotheca closterium</name>
    <dbReference type="NCBI Taxonomy" id="2856"/>
    <lineage>
        <taxon>Eukaryota</taxon>
        <taxon>Sar</taxon>
        <taxon>Stramenopiles</taxon>
        <taxon>Ochrophyta</taxon>
        <taxon>Bacillariophyta</taxon>
        <taxon>Bacillariophyceae</taxon>
        <taxon>Bacillariophycidae</taxon>
        <taxon>Bacillariales</taxon>
        <taxon>Bacillariaceae</taxon>
        <taxon>Cylindrotheca</taxon>
    </lineage>
</organism>
<dbReference type="AlphaFoldDB" id="A0AAD2FRE4"/>
<feature type="region of interest" description="Disordered" evidence="3">
    <location>
        <begin position="20"/>
        <end position="58"/>
    </location>
</feature>
<evidence type="ECO:0000259" key="4">
    <source>
        <dbReference type="PROSITE" id="PS50103"/>
    </source>
</evidence>
<feature type="compositionally biased region" description="Polar residues" evidence="3">
    <location>
        <begin position="624"/>
        <end position="634"/>
    </location>
</feature>
<feature type="domain" description="C3H1-type" evidence="4">
    <location>
        <begin position="425"/>
        <end position="452"/>
    </location>
</feature>
<evidence type="ECO:0000256" key="2">
    <source>
        <dbReference type="SAM" id="Coils"/>
    </source>
</evidence>
<dbReference type="Gene3D" id="3.30.70.330">
    <property type="match status" value="1"/>
</dbReference>
<keyword evidence="6" id="KW-1185">Reference proteome</keyword>
<evidence type="ECO:0000256" key="3">
    <source>
        <dbReference type="SAM" id="MobiDB-lite"/>
    </source>
</evidence>
<evidence type="ECO:0000256" key="1">
    <source>
        <dbReference type="PROSITE-ProRule" id="PRU00723"/>
    </source>
</evidence>
<reference evidence="5" key="1">
    <citation type="submission" date="2023-08" db="EMBL/GenBank/DDBJ databases">
        <authorList>
            <person name="Audoor S."/>
            <person name="Bilcke G."/>
        </authorList>
    </citation>
    <scope>NUCLEOTIDE SEQUENCE</scope>
</reference>
<gene>
    <name evidence="5" type="ORF">CYCCA115_LOCUS12372</name>
</gene>
<proteinExistence type="predicted"/>
<dbReference type="SUPFAM" id="SSF54928">
    <property type="entry name" value="RNA-binding domain, RBD"/>
    <property type="match status" value="2"/>
</dbReference>
<dbReference type="GO" id="GO:0008270">
    <property type="term" value="F:zinc ion binding"/>
    <property type="evidence" value="ECO:0007669"/>
    <property type="project" value="UniProtKB-KW"/>
</dbReference>
<sequence length="742" mass="84431">MRLSDILAKKIVNDVVENISAPSDSNELEGQPDDSSSHSATDRGEKRSADHALRLPAQSKKRRRFEKNRVVVVYNIKASVNLQTFSAFVERTLEEVSGEPVEVVNCKCMQLCDRRQTAMVTFKTSEHGDLAISLNGVKFMNQTLYAKAFEPKWKELAKTNQHLCTAHLFKACRHKTNCCHAHNLGQMKLYPDTVLHENRTRYIKLREGLNATKVAKKGHFFRNIRQILRQEGLNDVLTAGYYRDGKYDAIIEFASTNSATKVNEALQFADVYPWKPEYQSIFLDYFDNGIDTDIEVEGREKHSSSNLLPVHGDQSLNDDAVDTTVEDVDRNGKRIRHSVLVYNLPTTIEVDKVPGFVRSKLQEIHGKEVEIIDWSIWPNMENSSLPSNSMELVFQNREHCNLAMSLNRLKIMGQAIYARPDKEWKYKEQLCIDSQCGVCGHGFACHYAHNFEEMRLYHETAICESRAVYISGVIRKDFDTRQVFFRIMSALRQQFKGIIYVTRLHYRKDMGDALVEFSNSKVAARALSVLNGIVKQQMRWSAWPWQPEYQSMFVEYFKNQKQVGTEAGKELEHPSNGPTVDSGNEDRDNTQMEQVQKHGDRTVEEINQSSAIQAKTEEGDCRSSEINQPSSSGKTVDGGLPDIRTVSPGDSEPTMASTEIPDHEFKTGLAEANSQIELLASLLERTKNKLSVVETEKDTLKKQVSDLQMENESLQEEMEKMKMNHAMELGLAMREESDDGEG</sequence>
<keyword evidence="1" id="KW-0862">Zinc</keyword>
<feature type="compositionally biased region" description="Basic and acidic residues" evidence="3">
    <location>
        <begin position="584"/>
        <end position="604"/>
    </location>
</feature>
<keyword evidence="1" id="KW-0863">Zinc-finger</keyword>
<feature type="compositionally biased region" description="Basic and acidic residues" evidence="3">
    <location>
        <begin position="40"/>
        <end position="53"/>
    </location>
</feature>
<comment type="caution">
    <text evidence="5">The sequence shown here is derived from an EMBL/GenBank/DDBJ whole genome shotgun (WGS) entry which is preliminary data.</text>
</comment>
<dbReference type="Proteomes" id="UP001295423">
    <property type="component" value="Unassembled WGS sequence"/>
</dbReference>
<keyword evidence="1" id="KW-0479">Metal-binding</keyword>
<dbReference type="EMBL" id="CAKOGP040001759">
    <property type="protein sequence ID" value="CAJ1950001.1"/>
    <property type="molecule type" value="Genomic_DNA"/>
</dbReference>
<name>A0AAD2FRE4_9STRA</name>